<organism evidence="2 3">
    <name type="scientific">Paraburkholderia atlantica</name>
    <dbReference type="NCBI Taxonomy" id="2654982"/>
    <lineage>
        <taxon>Bacteria</taxon>
        <taxon>Pseudomonadati</taxon>
        <taxon>Pseudomonadota</taxon>
        <taxon>Betaproteobacteria</taxon>
        <taxon>Burkholderiales</taxon>
        <taxon>Burkholderiaceae</taxon>
        <taxon>Paraburkholderia</taxon>
    </lineage>
</organism>
<evidence type="ECO:0000313" key="2">
    <source>
        <dbReference type="EMBL" id="ADG20406.1"/>
    </source>
</evidence>
<sequence>MNFYQLPNGEVAGFDDPDLVPEGATEIAADQFSQIATTPVLTLAQIKAARIAALTTDYTVAIQQAVSYTSKAGVTQTFQGDTDSQTRLMQASQGFGMAGATPPGFYWVAADNTQEPFTLEDLQGLYSVLLTRGWAAFQKLETLKKAVAEATTIDAAQAIVWS</sequence>
<dbReference type="Pfam" id="PF14301">
    <property type="entry name" value="DUF4376"/>
    <property type="match status" value="1"/>
</dbReference>
<dbReference type="Proteomes" id="UP000002190">
    <property type="component" value="Chromosome 3"/>
</dbReference>
<dbReference type="RefSeq" id="WP_013094193.1">
    <property type="nucleotide sequence ID" value="NC_014119.1"/>
</dbReference>
<name>D5WMG0_PARAM</name>
<proteinExistence type="predicted"/>
<accession>D5WMG0</accession>
<reference evidence="2 3" key="2">
    <citation type="journal article" date="2012" name="J. Bacteriol.">
        <title>Genome Sequences of Burkholderia sp. Strains CCGE1002 and H160, Isolated from Legume Nodules in Mexico and Brazil.</title>
        <authorList>
            <person name="Ormeno-Orrillo E."/>
            <person name="Rogel M.A."/>
            <person name="Chueire L.M."/>
            <person name="Tiedje J.M."/>
            <person name="Martinez-Romero E."/>
            <person name="Hungria M."/>
        </authorList>
    </citation>
    <scope>NUCLEOTIDE SEQUENCE [LARGE SCALE GENOMIC DNA]</scope>
    <source>
        <strain evidence="2 3">CCGE1002</strain>
    </source>
</reference>
<protein>
    <recommendedName>
        <fullName evidence="1">DUF4376 domain-containing protein</fullName>
    </recommendedName>
</protein>
<evidence type="ECO:0000259" key="1">
    <source>
        <dbReference type="Pfam" id="PF14301"/>
    </source>
</evidence>
<gene>
    <name evidence="2" type="ordered locus">BC1002_6565</name>
</gene>
<dbReference type="STRING" id="640511.BC1002_6565"/>
<feature type="domain" description="DUF4376" evidence="1">
    <location>
        <begin position="45"/>
        <end position="156"/>
    </location>
</feature>
<dbReference type="GeneID" id="301098224"/>
<reference evidence="3" key="1">
    <citation type="submission" date="2010-04" db="EMBL/GenBank/DDBJ databases">
        <title>Complete sequence of chromosome 3 of Burkholderia sp. CCGE1002.</title>
        <authorList>
            <consortium name="US DOE Joint Genome Institute"/>
            <person name="Lucas S."/>
            <person name="Copeland A."/>
            <person name="Lapidus A."/>
            <person name="Cheng J.-F."/>
            <person name="Bruce D."/>
            <person name="Goodwin L."/>
            <person name="Pitluck S."/>
            <person name="Chertkov O."/>
            <person name="Detter J.C."/>
            <person name="Han C."/>
            <person name="Tapia R."/>
            <person name="Land M."/>
            <person name="Hauser L."/>
            <person name="Kyrpides N."/>
            <person name="Ovchinnikova G."/>
            <person name="Martinez-Romero E."/>
            <person name="Hernandez M.A.R."/>
            <person name="Tiedje J.M."/>
            <person name="Woyke T."/>
        </authorList>
    </citation>
    <scope>NUCLEOTIDE SEQUENCE [LARGE SCALE GENOMIC DNA]</scope>
    <source>
        <strain evidence="3">CCGE1002</strain>
    </source>
</reference>
<dbReference type="EMBL" id="CP002015">
    <property type="protein sequence ID" value="ADG20406.1"/>
    <property type="molecule type" value="Genomic_DNA"/>
</dbReference>
<dbReference type="AlphaFoldDB" id="D5WMG0"/>
<dbReference type="HOGENOM" id="CLU_1632275_0_0_4"/>
<dbReference type="KEGG" id="bge:BC1002_6565"/>
<dbReference type="InterPro" id="IPR025484">
    <property type="entry name" value="DUF4376"/>
</dbReference>
<dbReference type="eggNOG" id="ENOG50344TH">
    <property type="taxonomic scope" value="Bacteria"/>
</dbReference>
<evidence type="ECO:0000313" key="3">
    <source>
        <dbReference type="Proteomes" id="UP000002190"/>
    </source>
</evidence>